<dbReference type="Proteomes" id="UP000828390">
    <property type="component" value="Unassembled WGS sequence"/>
</dbReference>
<keyword evidence="2" id="KW-1185">Reference proteome</keyword>
<gene>
    <name evidence="1" type="ORF">DPMN_137965</name>
</gene>
<organism evidence="1 2">
    <name type="scientific">Dreissena polymorpha</name>
    <name type="common">Zebra mussel</name>
    <name type="synonym">Mytilus polymorpha</name>
    <dbReference type="NCBI Taxonomy" id="45954"/>
    <lineage>
        <taxon>Eukaryota</taxon>
        <taxon>Metazoa</taxon>
        <taxon>Spiralia</taxon>
        <taxon>Lophotrochozoa</taxon>
        <taxon>Mollusca</taxon>
        <taxon>Bivalvia</taxon>
        <taxon>Autobranchia</taxon>
        <taxon>Heteroconchia</taxon>
        <taxon>Euheterodonta</taxon>
        <taxon>Imparidentia</taxon>
        <taxon>Neoheterodontei</taxon>
        <taxon>Myida</taxon>
        <taxon>Dreissenoidea</taxon>
        <taxon>Dreissenidae</taxon>
        <taxon>Dreissena</taxon>
    </lineage>
</organism>
<evidence type="ECO:0000313" key="2">
    <source>
        <dbReference type="Proteomes" id="UP000828390"/>
    </source>
</evidence>
<dbReference type="AlphaFoldDB" id="A0A9D4G683"/>
<comment type="caution">
    <text evidence="1">The sequence shown here is derived from an EMBL/GenBank/DDBJ whole genome shotgun (WGS) entry which is preliminary data.</text>
</comment>
<accession>A0A9D4G683</accession>
<reference evidence="1" key="2">
    <citation type="submission" date="2020-11" db="EMBL/GenBank/DDBJ databases">
        <authorList>
            <person name="McCartney M.A."/>
            <person name="Auch B."/>
            <person name="Kono T."/>
            <person name="Mallez S."/>
            <person name="Becker A."/>
            <person name="Gohl D.M."/>
            <person name="Silverstein K.A.T."/>
            <person name="Koren S."/>
            <person name="Bechman K.B."/>
            <person name="Herman A."/>
            <person name="Abrahante J.E."/>
            <person name="Garbe J."/>
        </authorList>
    </citation>
    <scope>NUCLEOTIDE SEQUENCE</scope>
    <source>
        <strain evidence="1">Duluth1</strain>
        <tissue evidence="1">Whole animal</tissue>
    </source>
</reference>
<reference evidence="1" key="1">
    <citation type="journal article" date="2019" name="bioRxiv">
        <title>The Genome of the Zebra Mussel, Dreissena polymorpha: A Resource for Invasive Species Research.</title>
        <authorList>
            <person name="McCartney M.A."/>
            <person name="Auch B."/>
            <person name="Kono T."/>
            <person name="Mallez S."/>
            <person name="Zhang Y."/>
            <person name="Obille A."/>
            <person name="Becker A."/>
            <person name="Abrahante J.E."/>
            <person name="Garbe J."/>
            <person name="Badalamenti J.P."/>
            <person name="Herman A."/>
            <person name="Mangelson H."/>
            <person name="Liachko I."/>
            <person name="Sullivan S."/>
            <person name="Sone E.D."/>
            <person name="Koren S."/>
            <person name="Silverstein K.A.T."/>
            <person name="Beckman K.B."/>
            <person name="Gohl D.M."/>
        </authorList>
    </citation>
    <scope>NUCLEOTIDE SEQUENCE</scope>
    <source>
        <strain evidence="1">Duluth1</strain>
        <tissue evidence="1">Whole animal</tissue>
    </source>
</reference>
<name>A0A9D4G683_DREPO</name>
<evidence type="ECO:0000313" key="1">
    <source>
        <dbReference type="EMBL" id="KAH3809591.1"/>
    </source>
</evidence>
<protein>
    <submittedName>
        <fullName evidence="1">Uncharacterized protein</fullName>
    </submittedName>
</protein>
<proteinExistence type="predicted"/>
<dbReference type="EMBL" id="JAIWYP010000006">
    <property type="protein sequence ID" value="KAH3809591.1"/>
    <property type="molecule type" value="Genomic_DNA"/>
</dbReference>
<sequence>MFDDDWAKLNTAPPPGSHIFQRTGTIFQLKQHIIKTNILTQLHEDWALNVTSTVFTSFELSRGINGSNVLTKFHEDRTINVASGNVTSRVFTSFFLLYKHTEKYPPPWPPGGHVFLPIQTIFELNRRIQEANVLTKCHSKELTCSNNIFLPTFMTSEHPGSYVFQQTRTIFIHIQDII</sequence>